<dbReference type="PANTHER" id="PTHR33743">
    <property type="entry name" value="PROTEIN GOLVEN 6-RELATED"/>
    <property type="match status" value="1"/>
</dbReference>
<evidence type="ECO:0000313" key="3">
    <source>
        <dbReference type="RefSeq" id="XP_022135297.1"/>
    </source>
</evidence>
<feature type="region of interest" description="Disordered" evidence="1">
    <location>
        <begin position="114"/>
        <end position="193"/>
    </location>
</feature>
<dbReference type="RefSeq" id="XP_022135297.1">
    <property type="nucleotide sequence ID" value="XM_022279605.1"/>
</dbReference>
<feature type="compositionally biased region" description="Basic and acidic residues" evidence="1">
    <location>
        <begin position="127"/>
        <end position="155"/>
    </location>
</feature>
<reference evidence="3" key="1">
    <citation type="submission" date="2025-08" db="UniProtKB">
        <authorList>
            <consortium name="RefSeq"/>
        </authorList>
    </citation>
    <scope>IDENTIFICATION</scope>
    <source>
        <strain evidence="3">OHB3-1</strain>
    </source>
</reference>
<name>A0A6J1C2B2_MOMCH</name>
<accession>A0A6J1C2B2</accession>
<evidence type="ECO:0000256" key="1">
    <source>
        <dbReference type="SAM" id="MobiDB-lite"/>
    </source>
</evidence>
<dbReference type="KEGG" id="mcha:111007293"/>
<proteinExistence type="predicted"/>
<gene>
    <name evidence="3" type="primary">LOC111007293</name>
</gene>
<keyword evidence="2" id="KW-1185">Reference proteome</keyword>
<dbReference type="InterPro" id="IPR049306">
    <property type="entry name" value="GLV1-2"/>
</dbReference>
<dbReference type="GeneID" id="111007293"/>
<protein>
    <submittedName>
        <fullName evidence="3">Uncharacterized protein LOC111007293</fullName>
    </submittedName>
</protein>
<dbReference type="Pfam" id="PF21529">
    <property type="entry name" value="GLV1-2"/>
    <property type="match status" value="1"/>
</dbReference>
<dbReference type="Proteomes" id="UP000504603">
    <property type="component" value="Unplaced"/>
</dbReference>
<dbReference type="PANTHER" id="PTHR33743:SF19">
    <property type="entry name" value="PROTEIN GOLVEN 6"/>
    <property type="match status" value="1"/>
</dbReference>
<organism evidence="2 3">
    <name type="scientific">Momordica charantia</name>
    <name type="common">Bitter gourd</name>
    <name type="synonym">Balsam pear</name>
    <dbReference type="NCBI Taxonomy" id="3673"/>
    <lineage>
        <taxon>Eukaryota</taxon>
        <taxon>Viridiplantae</taxon>
        <taxon>Streptophyta</taxon>
        <taxon>Embryophyta</taxon>
        <taxon>Tracheophyta</taxon>
        <taxon>Spermatophyta</taxon>
        <taxon>Magnoliopsida</taxon>
        <taxon>eudicotyledons</taxon>
        <taxon>Gunneridae</taxon>
        <taxon>Pentapetalae</taxon>
        <taxon>rosids</taxon>
        <taxon>fabids</taxon>
        <taxon>Cucurbitales</taxon>
        <taxon>Cucurbitaceae</taxon>
        <taxon>Momordiceae</taxon>
        <taxon>Momordica</taxon>
    </lineage>
</organism>
<sequence length="193" mass="21194">MTTPAIKPLLPLSPSINQPSRSPASWSICKPNFPRHRRQVAASVAFNPSGNFELSLQDDEDGIRLGNGIIKPIGQLEKSLAEESPLIEEGFGKIFTLCRKGQCNSGNIRKLLTATSPSSSTPSITRNNEEGENFKRGSPISKKEELSVKDKKELDNSEAVSENLEAGQEHYPDLVDIAEMDYSPAKRKPPIHN</sequence>
<evidence type="ECO:0000313" key="2">
    <source>
        <dbReference type="Proteomes" id="UP000504603"/>
    </source>
</evidence>
<dbReference type="AlphaFoldDB" id="A0A6J1C2B2"/>
<dbReference type="OrthoDB" id="1903945at2759"/>